<dbReference type="Proteomes" id="UP000500767">
    <property type="component" value="Chromosome"/>
</dbReference>
<protein>
    <submittedName>
        <fullName evidence="3">WecB/TagA/CpsF family glycosyltransferase</fullName>
    </submittedName>
</protein>
<dbReference type="InterPro" id="IPR004629">
    <property type="entry name" value="WecG_TagA_CpsF"/>
</dbReference>
<dbReference type="EMBL" id="CP053708">
    <property type="protein sequence ID" value="QKE90934.1"/>
    <property type="molecule type" value="Genomic_DNA"/>
</dbReference>
<dbReference type="NCBIfam" id="TIGR00696">
    <property type="entry name" value="wecG_tagA_cpsF"/>
    <property type="match status" value="1"/>
</dbReference>
<name>A0A6M8HR54_9PROT</name>
<organism evidence="3 4">
    <name type="scientific">Lichenicola cladoniae</name>
    <dbReference type="NCBI Taxonomy" id="1484109"/>
    <lineage>
        <taxon>Bacteria</taxon>
        <taxon>Pseudomonadati</taxon>
        <taxon>Pseudomonadota</taxon>
        <taxon>Alphaproteobacteria</taxon>
        <taxon>Acetobacterales</taxon>
        <taxon>Acetobacteraceae</taxon>
        <taxon>Lichenicola</taxon>
    </lineage>
</organism>
<evidence type="ECO:0000313" key="4">
    <source>
        <dbReference type="Proteomes" id="UP000500767"/>
    </source>
</evidence>
<dbReference type="KEGG" id="lck:HN018_13585"/>
<sequence length="263" mass="29259">MPEAHGSSLQRDDDRFDVMGIPLHDLHRDTIADRVFVAASAKRKMLVVNANANLVVLSQKQTWLRSMFKHADIAFCDGAGVQLAALILSGRRLNRTTPPEWIGSVLDRLGPDASIFWLGGTEAAVTAAAETFSTRYGVATAGTQHGYFDVSPGSPETKAVVEHINAARPSILLVNMGMPQQERWLWDNWDQLQPGVAITAGALVDHAAGSVRRPPRWVASMGIEWLVRLIREPRRLWRRYLLGLPVFGIYLLRYRLTPTKRSS</sequence>
<dbReference type="RefSeq" id="WP_171836657.1">
    <property type="nucleotide sequence ID" value="NZ_CP053708.1"/>
</dbReference>
<evidence type="ECO:0000256" key="2">
    <source>
        <dbReference type="ARBA" id="ARBA00022679"/>
    </source>
</evidence>
<keyword evidence="1" id="KW-0328">Glycosyltransferase</keyword>
<dbReference type="Pfam" id="PF03808">
    <property type="entry name" value="Glyco_tran_WecG"/>
    <property type="match status" value="1"/>
</dbReference>
<dbReference type="GO" id="GO:0016758">
    <property type="term" value="F:hexosyltransferase activity"/>
    <property type="evidence" value="ECO:0007669"/>
    <property type="project" value="TreeGrafter"/>
</dbReference>
<evidence type="ECO:0000256" key="1">
    <source>
        <dbReference type="ARBA" id="ARBA00022676"/>
    </source>
</evidence>
<proteinExistence type="predicted"/>
<dbReference type="CDD" id="cd06533">
    <property type="entry name" value="Glyco_transf_WecG_TagA"/>
    <property type="match status" value="1"/>
</dbReference>
<dbReference type="PANTHER" id="PTHR34136:SF1">
    <property type="entry name" value="UDP-N-ACETYL-D-MANNOSAMINURONIC ACID TRANSFERASE"/>
    <property type="match status" value="1"/>
</dbReference>
<evidence type="ECO:0000313" key="3">
    <source>
        <dbReference type="EMBL" id="QKE90934.1"/>
    </source>
</evidence>
<reference evidence="3 4" key="1">
    <citation type="journal article" date="2014" name="World J. Microbiol. Biotechnol.">
        <title>Biodiversity and physiological characteristics of Antarctic and Arctic lichens-associated bacteria.</title>
        <authorList>
            <person name="Lee Y.M."/>
            <person name="Kim E.H."/>
            <person name="Lee H.K."/>
            <person name="Hong S.G."/>
        </authorList>
    </citation>
    <scope>NUCLEOTIDE SEQUENCE [LARGE SCALE GENOMIC DNA]</scope>
    <source>
        <strain evidence="3 4">PAMC 26569</strain>
    </source>
</reference>
<dbReference type="PANTHER" id="PTHR34136">
    <property type="match status" value="1"/>
</dbReference>
<gene>
    <name evidence="3" type="ORF">HN018_13585</name>
</gene>
<keyword evidence="2 3" id="KW-0808">Transferase</keyword>
<accession>A0A6M8HR54</accession>
<keyword evidence="4" id="KW-1185">Reference proteome</keyword>
<dbReference type="AlphaFoldDB" id="A0A6M8HR54"/>